<evidence type="ECO:0000259" key="2">
    <source>
        <dbReference type="Pfam" id="PF06580"/>
    </source>
</evidence>
<protein>
    <submittedName>
        <fullName evidence="4">Transcriptional regulator</fullName>
    </submittedName>
</protein>
<sequence>MVAVQSNKIAMNRISTIIDRTYHLAEIISPETMQEISKMFFNVVGINIVFVDNRAVPISPPLGSFPNWCQSHFADRKYFFQCLHCFEAGLKNSYHNDRSKVYQGHCGLTLISAPLYARDNVLLGCLITGPVQLMEAASLPGGTDGPDENDRKNLSTIPKISGDQFTAVAILISTLANYLTVSESLSRYQQELMSYQERLLQEIQKTVSLEKEITEYQLMLKQAELRELQAKMNPHFLFNALNVIARLAFAEGAVETERAVFALADVARYGIEGNIEMVFLKTELDHISSYLSIQQLRFGNRINVRIIVKKEHLNVKILPYTLQPLVDNAFKHGFESAPGKRRLLIKVDEDVQGNRLLVHIIDDGIGIETQRFTERDHWCHCPGSSLENIHQRLRRLFGDAYGLQLQGPPDIKGTQATLIMPLFTGNEEAL</sequence>
<dbReference type="OrthoDB" id="9809348at2"/>
<dbReference type="GO" id="GO:0016020">
    <property type="term" value="C:membrane"/>
    <property type="evidence" value="ECO:0007669"/>
    <property type="project" value="InterPro"/>
</dbReference>
<evidence type="ECO:0000256" key="1">
    <source>
        <dbReference type="SAM" id="Coils"/>
    </source>
</evidence>
<dbReference type="InterPro" id="IPR018771">
    <property type="entry name" value="PocR_dom"/>
</dbReference>
<organism evidence="4 5">
    <name type="scientific">Formimonas warabiya</name>
    <dbReference type="NCBI Taxonomy" id="1761012"/>
    <lineage>
        <taxon>Bacteria</taxon>
        <taxon>Bacillati</taxon>
        <taxon>Bacillota</taxon>
        <taxon>Clostridia</taxon>
        <taxon>Eubacteriales</taxon>
        <taxon>Peptococcaceae</taxon>
        <taxon>Candidatus Formimonas</taxon>
    </lineage>
</organism>
<dbReference type="PANTHER" id="PTHR34220">
    <property type="entry name" value="SENSOR HISTIDINE KINASE YPDA"/>
    <property type="match status" value="1"/>
</dbReference>
<accession>A0A3G1KPK4</accession>
<dbReference type="Pfam" id="PF10114">
    <property type="entry name" value="PocR"/>
    <property type="match status" value="1"/>
</dbReference>
<dbReference type="KEGG" id="fwa:DCMF_06030"/>
<evidence type="ECO:0000313" key="5">
    <source>
        <dbReference type="Proteomes" id="UP000323521"/>
    </source>
</evidence>
<dbReference type="PANTHER" id="PTHR34220:SF7">
    <property type="entry name" value="SENSOR HISTIDINE KINASE YPDA"/>
    <property type="match status" value="1"/>
</dbReference>
<dbReference type="GO" id="GO:0000155">
    <property type="term" value="F:phosphorelay sensor kinase activity"/>
    <property type="evidence" value="ECO:0007669"/>
    <property type="project" value="InterPro"/>
</dbReference>
<dbReference type="SUPFAM" id="SSF55874">
    <property type="entry name" value="ATPase domain of HSP90 chaperone/DNA topoisomerase II/histidine kinase"/>
    <property type="match status" value="1"/>
</dbReference>
<evidence type="ECO:0000313" key="4">
    <source>
        <dbReference type="EMBL" id="ATW24399.1"/>
    </source>
</evidence>
<proteinExistence type="predicted"/>
<dbReference type="EMBL" id="CP017634">
    <property type="protein sequence ID" value="ATW24399.1"/>
    <property type="molecule type" value="Genomic_DNA"/>
</dbReference>
<feature type="domain" description="Signal transduction histidine kinase internal region" evidence="2">
    <location>
        <begin position="223"/>
        <end position="302"/>
    </location>
</feature>
<dbReference type="Pfam" id="PF06580">
    <property type="entry name" value="His_kinase"/>
    <property type="match status" value="1"/>
</dbReference>
<keyword evidence="1" id="KW-0175">Coiled coil</keyword>
<dbReference type="InterPro" id="IPR036890">
    <property type="entry name" value="HATPase_C_sf"/>
</dbReference>
<feature type="domain" description="PocR" evidence="3">
    <location>
        <begin position="26"/>
        <end position="180"/>
    </location>
</feature>
<dbReference type="Gene3D" id="3.30.565.10">
    <property type="entry name" value="Histidine kinase-like ATPase, C-terminal domain"/>
    <property type="match status" value="1"/>
</dbReference>
<evidence type="ECO:0000259" key="3">
    <source>
        <dbReference type="Pfam" id="PF10114"/>
    </source>
</evidence>
<dbReference type="InterPro" id="IPR050640">
    <property type="entry name" value="Bact_2-comp_sensor_kinase"/>
</dbReference>
<keyword evidence="5" id="KW-1185">Reference proteome</keyword>
<reference evidence="4 5" key="1">
    <citation type="submission" date="2016-10" db="EMBL/GenBank/DDBJ databases">
        <title>Complete Genome Sequence of Peptococcaceae strain DCMF.</title>
        <authorList>
            <person name="Edwards R.J."/>
            <person name="Holland S.I."/>
            <person name="Deshpande N.P."/>
            <person name="Wong Y.K."/>
            <person name="Ertan H."/>
            <person name="Manefield M."/>
            <person name="Russell T.L."/>
            <person name="Lee M.J."/>
        </authorList>
    </citation>
    <scope>NUCLEOTIDE SEQUENCE [LARGE SCALE GENOMIC DNA]</scope>
    <source>
        <strain evidence="4 5">DCMF</strain>
    </source>
</reference>
<dbReference type="Proteomes" id="UP000323521">
    <property type="component" value="Chromosome"/>
</dbReference>
<name>A0A3G1KPK4_FORW1</name>
<gene>
    <name evidence="4" type="ORF">DCMF_06030</name>
</gene>
<dbReference type="AlphaFoldDB" id="A0A3G1KPK4"/>
<feature type="coiled-coil region" evidence="1">
    <location>
        <begin position="185"/>
        <end position="226"/>
    </location>
</feature>
<dbReference type="InterPro" id="IPR010559">
    <property type="entry name" value="Sig_transdc_His_kin_internal"/>
</dbReference>